<feature type="region of interest" description="Disordered" evidence="8">
    <location>
        <begin position="353"/>
        <end position="448"/>
    </location>
</feature>
<dbReference type="GO" id="GO:0006508">
    <property type="term" value="P:proteolysis"/>
    <property type="evidence" value="ECO:0007669"/>
    <property type="project" value="UniProtKB-KW"/>
</dbReference>
<dbReference type="EMBL" id="JAOPGA020000797">
    <property type="protein sequence ID" value="KAL0481863.1"/>
    <property type="molecule type" value="Genomic_DNA"/>
</dbReference>
<dbReference type="PANTHER" id="PTHR24006:SF758">
    <property type="entry name" value="UBIQUITIN CARBOXYL-TERMINAL HYDROLASE 36"/>
    <property type="match status" value="1"/>
</dbReference>
<dbReference type="GO" id="GO:0016579">
    <property type="term" value="P:protein deubiquitination"/>
    <property type="evidence" value="ECO:0007669"/>
    <property type="project" value="InterPro"/>
</dbReference>
<dbReference type="PROSITE" id="PS00973">
    <property type="entry name" value="USP_2"/>
    <property type="match status" value="1"/>
</dbReference>
<dbReference type="GO" id="GO:0005634">
    <property type="term" value="C:nucleus"/>
    <property type="evidence" value="ECO:0007669"/>
    <property type="project" value="TreeGrafter"/>
</dbReference>
<keyword evidence="4 7" id="KW-0833">Ubl conjugation pathway</keyword>
<dbReference type="PANTHER" id="PTHR24006">
    <property type="entry name" value="UBIQUITIN CARBOXYL-TERMINAL HYDROLASE"/>
    <property type="match status" value="1"/>
</dbReference>
<keyword evidence="11" id="KW-1185">Reference proteome</keyword>
<dbReference type="EC" id="3.4.19.12" evidence="7"/>
<keyword evidence="6 7" id="KW-0788">Thiol protease</keyword>
<evidence type="ECO:0000256" key="2">
    <source>
        <dbReference type="ARBA" id="ARBA00009085"/>
    </source>
</evidence>
<comment type="caution">
    <text evidence="10">The sequence shown here is derived from an EMBL/GenBank/DDBJ whole genome shotgun (WGS) entry which is preliminary data.</text>
</comment>
<evidence type="ECO:0000256" key="3">
    <source>
        <dbReference type="ARBA" id="ARBA00022670"/>
    </source>
</evidence>
<protein>
    <recommendedName>
        <fullName evidence="7">Ubiquitin carboxyl-terminal hydrolase</fullName>
        <ecNumber evidence="7">3.4.19.12</ecNumber>
    </recommendedName>
</protein>
<keyword evidence="3 7" id="KW-0645">Protease</keyword>
<dbReference type="InterPro" id="IPR018200">
    <property type="entry name" value="USP_CS"/>
</dbReference>
<dbReference type="Pfam" id="PF00443">
    <property type="entry name" value="UCH"/>
    <property type="match status" value="1"/>
</dbReference>
<dbReference type="Proteomes" id="UP001431209">
    <property type="component" value="Unassembled WGS sequence"/>
</dbReference>
<evidence type="ECO:0000313" key="11">
    <source>
        <dbReference type="Proteomes" id="UP001431209"/>
    </source>
</evidence>
<gene>
    <name evidence="10" type="ORF">AKO1_011353</name>
</gene>
<dbReference type="AlphaFoldDB" id="A0AAW2YWL3"/>
<evidence type="ECO:0000256" key="4">
    <source>
        <dbReference type="ARBA" id="ARBA00022786"/>
    </source>
</evidence>
<dbReference type="InterPro" id="IPR038765">
    <property type="entry name" value="Papain-like_cys_pep_sf"/>
</dbReference>
<dbReference type="InterPro" id="IPR001394">
    <property type="entry name" value="Peptidase_C19_UCH"/>
</dbReference>
<evidence type="ECO:0000256" key="6">
    <source>
        <dbReference type="ARBA" id="ARBA00022807"/>
    </source>
</evidence>
<dbReference type="InterPro" id="IPR050164">
    <property type="entry name" value="Peptidase_C19"/>
</dbReference>
<dbReference type="PROSITE" id="PS50235">
    <property type="entry name" value="USP_3"/>
    <property type="match status" value="1"/>
</dbReference>
<evidence type="ECO:0000256" key="5">
    <source>
        <dbReference type="ARBA" id="ARBA00022801"/>
    </source>
</evidence>
<dbReference type="PROSITE" id="PS00972">
    <property type="entry name" value="USP_1"/>
    <property type="match status" value="1"/>
</dbReference>
<evidence type="ECO:0000256" key="1">
    <source>
        <dbReference type="ARBA" id="ARBA00000707"/>
    </source>
</evidence>
<organism evidence="10 11">
    <name type="scientific">Acrasis kona</name>
    <dbReference type="NCBI Taxonomy" id="1008807"/>
    <lineage>
        <taxon>Eukaryota</taxon>
        <taxon>Discoba</taxon>
        <taxon>Heterolobosea</taxon>
        <taxon>Tetramitia</taxon>
        <taxon>Eutetramitia</taxon>
        <taxon>Acrasidae</taxon>
        <taxon>Acrasis</taxon>
    </lineage>
</organism>
<feature type="compositionally biased region" description="Basic and acidic residues" evidence="8">
    <location>
        <begin position="363"/>
        <end position="379"/>
    </location>
</feature>
<feature type="compositionally biased region" description="Polar residues" evidence="8">
    <location>
        <begin position="401"/>
        <end position="432"/>
    </location>
</feature>
<dbReference type="GO" id="GO:0005829">
    <property type="term" value="C:cytosol"/>
    <property type="evidence" value="ECO:0007669"/>
    <property type="project" value="TreeGrafter"/>
</dbReference>
<sequence length="572" mass="65943">MEVNQKAKVETSSELAEIAGDHDSPLQAPSYFLFEPHRISEMMEWKNIQRVGAGLYNLGNTCFMNSALQCLIYTPPLYNYLISRKIRPSFNPLNEMSKLALSMFSQKSSQIVSPKEIAHNLKYIGKFRLGRQEDAHEFIITLIDKMEDVIIKSYKNKLDRRVAETNPVHQVFGGYLRSQIECMESKYISNTYDPFVGISLQLDSGSTIEKCFRQYIQPDMLEGKNAYRCPLTKKLERAKKSLTIHEAPPCLILHLKRFNMFGKKIVKNITYQEQLQLDPYMSNGGRASYKLYGVLVHSGNTCHSGHYYSFVKNSNGVWYKMDDSHVSQVSLSQVLGQHAYVLFYVREDYDRLSPPPQIKKTPTKKEQQPSTPVKKEQEKNTPTIIKAEQPSTPVKKEQEKNSLSTPSKPVKSITDSPSSSLQERTPVKTPSQPFADDEEMVAPKTPTPLEEVLRRRKSIIEKRRLGFDPKLFERGVKASITGHELQSWDENADLKKQAEQLAESITKSDNSRLKRSRDLFDQSLDKGKIKRVRIKKDPEDWTNTRSKFQRAYEMKNERSKFEMETKAREDRD</sequence>
<dbReference type="Gene3D" id="3.90.70.10">
    <property type="entry name" value="Cysteine proteinases"/>
    <property type="match status" value="1"/>
</dbReference>
<accession>A0AAW2YWL3</accession>
<keyword evidence="5 7" id="KW-0378">Hydrolase</keyword>
<proteinExistence type="inferred from homology"/>
<comment type="similarity">
    <text evidence="2 7">Belongs to the peptidase C19 family.</text>
</comment>
<dbReference type="SUPFAM" id="SSF54001">
    <property type="entry name" value="Cysteine proteinases"/>
    <property type="match status" value="1"/>
</dbReference>
<evidence type="ECO:0000259" key="9">
    <source>
        <dbReference type="PROSITE" id="PS50235"/>
    </source>
</evidence>
<dbReference type="InterPro" id="IPR028889">
    <property type="entry name" value="USP"/>
</dbReference>
<evidence type="ECO:0000313" key="10">
    <source>
        <dbReference type="EMBL" id="KAL0481863.1"/>
    </source>
</evidence>
<evidence type="ECO:0000256" key="7">
    <source>
        <dbReference type="RuleBase" id="RU366025"/>
    </source>
</evidence>
<feature type="domain" description="USP" evidence="9">
    <location>
        <begin position="53"/>
        <end position="347"/>
    </location>
</feature>
<dbReference type="GO" id="GO:0004843">
    <property type="term" value="F:cysteine-type deubiquitinase activity"/>
    <property type="evidence" value="ECO:0007669"/>
    <property type="project" value="UniProtKB-UniRule"/>
</dbReference>
<reference evidence="10 11" key="1">
    <citation type="submission" date="2024-03" db="EMBL/GenBank/DDBJ databases">
        <title>The Acrasis kona genome and developmental transcriptomes reveal deep origins of eukaryotic multicellular pathways.</title>
        <authorList>
            <person name="Sheikh S."/>
            <person name="Fu C.-J."/>
            <person name="Brown M.W."/>
            <person name="Baldauf S.L."/>
        </authorList>
    </citation>
    <scope>NUCLEOTIDE SEQUENCE [LARGE SCALE GENOMIC DNA]</scope>
    <source>
        <strain evidence="10 11">ATCC MYA-3509</strain>
    </source>
</reference>
<name>A0AAW2YWL3_9EUKA</name>
<comment type="catalytic activity">
    <reaction evidence="1 7">
        <text>Thiol-dependent hydrolysis of ester, thioester, amide, peptide and isopeptide bonds formed by the C-terminal Gly of ubiquitin (a 76-residue protein attached to proteins as an intracellular targeting signal).</text>
        <dbReference type="EC" id="3.4.19.12"/>
    </reaction>
</comment>
<evidence type="ECO:0000256" key="8">
    <source>
        <dbReference type="SAM" id="MobiDB-lite"/>
    </source>
</evidence>